<evidence type="ECO:0000256" key="7">
    <source>
        <dbReference type="PROSITE-ProRule" id="PRU00042"/>
    </source>
</evidence>
<sequence length="647" mass="73673">MIASSYSTVTCNAFNELRNESEWCGHSSLLLGKSVRKISYETAPTKYNFITGAHKPFNMLGSPQEITRTLPNADLSVSFIGNEYWERDSSVLDGRISQTAHETDETPALILSPSEGGNIELSSENFARDVRSVKYDASSELSRHFACTTGQENFQPHSAAGSGSVEIKVEVDPNLYVTCGDTQTDKSQSDCHLKNSQYNKPSVVLLPETHSKVNSNQNVCIKDSGTRNVDITINRLIVGNKQDQIADNINLKQFVKDELDNKWKSVNIDDSGEDEASESSDGDSEFCTEEASESYDLVRNCSPEEQMDLQLSQFYKFECDECPIKQTFSTFKVLVQHCRDEHQSRGCVSCCDQRMWERDELVGHMCNHKHTYRCLECQEVFTNQSAWKDHLKQHSPKTDVDPFLCPHCNKQFSSKYGLANHMNLHLPESERPYKCQYCNKGFGAKHAMTKHERTHLPDEERLSYVCDVCGKRFGYASTLDGHQRHVHQNERPFVCHICAKSFPIKGALTYHLTTHEVQDRVQCTQCGIWLKNEKILRIHKKCHEGELFTCPHCDKVSSTRNNLRMHMKRHSDARPHTCPLCTRAFKTPRDLKTHTVQHTGQKPYSCPYCPKTFASPSNFYAHRKMKHNSPAVSYEGLTTSGTSHYQY</sequence>
<dbReference type="InterPro" id="IPR050527">
    <property type="entry name" value="Snail/Krueppel_Znf"/>
</dbReference>
<evidence type="ECO:0000256" key="6">
    <source>
        <dbReference type="ARBA" id="ARBA00037948"/>
    </source>
</evidence>
<feature type="domain" description="C2H2-type" evidence="9">
    <location>
        <begin position="464"/>
        <end position="492"/>
    </location>
</feature>
<name>A0A2J7RBT7_9NEOP</name>
<dbReference type="OrthoDB" id="3565419at2759"/>
<evidence type="ECO:0000259" key="9">
    <source>
        <dbReference type="PROSITE" id="PS50157"/>
    </source>
</evidence>
<dbReference type="InParanoid" id="A0A2J7RBT7"/>
<dbReference type="Pfam" id="PF00096">
    <property type="entry name" value="zf-C2H2"/>
    <property type="match status" value="6"/>
</dbReference>
<feature type="domain" description="C2H2-type" evidence="9">
    <location>
        <begin position="576"/>
        <end position="603"/>
    </location>
</feature>
<evidence type="ECO:0000256" key="5">
    <source>
        <dbReference type="ARBA" id="ARBA00023242"/>
    </source>
</evidence>
<dbReference type="SMART" id="SM00355">
    <property type="entry name" value="ZnF_C2H2"/>
    <property type="match status" value="10"/>
</dbReference>
<dbReference type="FunFam" id="3.30.160.60:FF:000110">
    <property type="entry name" value="Zinc finger protein-like"/>
    <property type="match status" value="2"/>
</dbReference>
<accession>A0A2J7RBT7</accession>
<dbReference type="PANTHER" id="PTHR24388:SF50">
    <property type="entry name" value="ZINC FINGER PROTEIN 646"/>
    <property type="match status" value="1"/>
</dbReference>
<keyword evidence="4" id="KW-0862">Zinc</keyword>
<keyword evidence="11" id="KW-1185">Reference proteome</keyword>
<dbReference type="PROSITE" id="PS50157">
    <property type="entry name" value="ZINC_FINGER_C2H2_2"/>
    <property type="match status" value="9"/>
</dbReference>
<feature type="domain" description="C2H2-type" evidence="9">
    <location>
        <begin position="493"/>
        <end position="520"/>
    </location>
</feature>
<evidence type="ECO:0000256" key="3">
    <source>
        <dbReference type="ARBA" id="ARBA00022771"/>
    </source>
</evidence>
<proteinExistence type="inferred from homology"/>
<feature type="domain" description="C2H2-type" evidence="9">
    <location>
        <begin position="604"/>
        <end position="632"/>
    </location>
</feature>
<keyword evidence="2" id="KW-0677">Repeat</keyword>
<feature type="domain" description="C2H2-type" evidence="9">
    <location>
        <begin position="521"/>
        <end position="548"/>
    </location>
</feature>
<dbReference type="GO" id="GO:0000978">
    <property type="term" value="F:RNA polymerase II cis-regulatory region sequence-specific DNA binding"/>
    <property type="evidence" value="ECO:0007669"/>
    <property type="project" value="TreeGrafter"/>
</dbReference>
<organism evidence="10 11">
    <name type="scientific">Cryptotermes secundus</name>
    <dbReference type="NCBI Taxonomy" id="105785"/>
    <lineage>
        <taxon>Eukaryota</taxon>
        <taxon>Metazoa</taxon>
        <taxon>Ecdysozoa</taxon>
        <taxon>Arthropoda</taxon>
        <taxon>Hexapoda</taxon>
        <taxon>Insecta</taxon>
        <taxon>Pterygota</taxon>
        <taxon>Neoptera</taxon>
        <taxon>Polyneoptera</taxon>
        <taxon>Dictyoptera</taxon>
        <taxon>Blattodea</taxon>
        <taxon>Blattoidea</taxon>
        <taxon>Termitoidae</taxon>
        <taxon>Kalotermitidae</taxon>
        <taxon>Cryptotermitinae</taxon>
        <taxon>Cryptotermes</taxon>
    </lineage>
</organism>
<protein>
    <recommendedName>
        <fullName evidence="9">C2H2-type domain-containing protein</fullName>
    </recommendedName>
</protein>
<dbReference type="STRING" id="105785.A0A2J7RBT7"/>
<dbReference type="GO" id="GO:0000981">
    <property type="term" value="F:DNA-binding transcription factor activity, RNA polymerase II-specific"/>
    <property type="evidence" value="ECO:0007669"/>
    <property type="project" value="TreeGrafter"/>
</dbReference>
<keyword evidence="1" id="KW-0479">Metal-binding</keyword>
<feature type="domain" description="C2H2-type" evidence="9">
    <location>
        <begin position="433"/>
        <end position="460"/>
    </location>
</feature>
<keyword evidence="5" id="KW-0539">Nucleus</keyword>
<dbReference type="PROSITE" id="PS00028">
    <property type="entry name" value="ZINC_FINGER_C2H2_1"/>
    <property type="match status" value="8"/>
</dbReference>
<evidence type="ECO:0000256" key="4">
    <source>
        <dbReference type="ARBA" id="ARBA00022833"/>
    </source>
</evidence>
<dbReference type="PANTHER" id="PTHR24388">
    <property type="entry name" value="ZINC FINGER PROTEIN"/>
    <property type="match status" value="1"/>
</dbReference>
<feature type="domain" description="C2H2-type" evidence="9">
    <location>
        <begin position="403"/>
        <end position="430"/>
    </location>
</feature>
<feature type="compositionally biased region" description="Acidic residues" evidence="8">
    <location>
        <begin position="270"/>
        <end position="285"/>
    </location>
</feature>
<dbReference type="SUPFAM" id="SSF57667">
    <property type="entry name" value="beta-beta-alpha zinc fingers"/>
    <property type="match status" value="4"/>
</dbReference>
<evidence type="ECO:0000256" key="1">
    <source>
        <dbReference type="ARBA" id="ARBA00022723"/>
    </source>
</evidence>
<evidence type="ECO:0000256" key="8">
    <source>
        <dbReference type="SAM" id="MobiDB-lite"/>
    </source>
</evidence>
<dbReference type="Pfam" id="PF13894">
    <property type="entry name" value="zf-C2H2_4"/>
    <property type="match status" value="1"/>
</dbReference>
<comment type="caution">
    <text evidence="10">The sequence shown here is derived from an EMBL/GenBank/DDBJ whole genome shotgun (WGS) entry which is preliminary data.</text>
</comment>
<evidence type="ECO:0000256" key="2">
    <source>
        <dbReference type="ARBA" id="ARBA00022737"/>
    </source>
</evidence>
<feature type="domain" description="C2H2-type" evidence="9">
    <location>
        <begin position="548"/>
        <end position="575"/>
    </location>
</feature>
<feature type="domain" description="C2H2-type" evidence="9">
    <location>
        <begin position="372"/>
        <end position="399"/>
    </location>
</feature>
<dbReference type="Proteomes" id="UP000235965">
    <property type="component" value="Unassembled WGS sequence"/>
</dbReference>
<dbReference type="FunFam" id="3.30.160.60:FF:000100">
    <property type="entry name" value="Zinc finger 45-like"/>
    <property type="match status" value="1"/>
</dbReference>
<dbReference type="EMBL" id="NEVH01005891">
    <property type="protein sequence ID" value="PNF38278.1"/>
    <property type="molecule type" value="Genomic_DNA"/>
</dbReference>
<evidence type="ECO:0000313" key="10">
    <source>
        <dbReference type="EMBL" id="PNF38278.1"/>
    </source>
</evidence>
<dbReference type="InterPro" id="IPR013087">
    <property type="entry name" value="Znf_C2H2_type"/>
</dbReference>
<feature type="region of interest" description="Disordered" evidence="8">
    <location>
        <begin position="266"/>
        <end position="285"/>
    </location>
</feature>
<reference evidence="10 11" key="1">
    <citation type="submission" date="2017-12" db="EMBL/GenBank/DDBJ databases">
        <title>Hemimetabolous genomes reveal molecular basis of termite eusociality.</title>
        <authorList>
            <person name="Harrison M.C."/>
            <person name="Jongepier E."/>
            <person name="Robertson H.M."/>
            <person name="Arning N."/>
            <person name="Bitard-Feildel T."/>
            <person name="Chao H."/>
            <person name="Childers C.P."/>
            <person name="Dinh H."/>
            <person name="Doddapaneni H."/>
            <person name="Dugan S."/>
            <person name="Gowin J."/>
            <person name="Greiner C."/>
            <person name="Han Y."/>
            <person name="Hu H."/>
            <person name="Hughes D.S.T."/>
            <person name="Huylmans A.-K."/>
            <person name="Kemena C."/>
            <person name="Kremer L.P.M."/>
            <person name="Lee S.L."/>
            <person name="Lopez-Ezquerra A."/>
            <person name="Mallet L."/>
            <person name="Monroy-Kuhn J.M."/>
            <person name="Moser A."/>
            <person name="Murali S.C."/>
            <person name="Muzny D.M."/>
            <person name="Otani S."/>
            <person name="Piulachs M.-D."/>
            <person name="Poelchau M."/>
            <person name="Qu J."/>
            <person name="Schaub F."/>
            <person name="Wada-Katsumata A."/>
            <person name="Worley K.C."/>
            <person name="Xie Q."/>
            <person name="Ylla G."/>
            <person name="Poulsen M."/>
            <person name="Gibbs R.A."/>
            <person name="Schal C."/>
            <person name="Richards S."/>
            <person name="Belles X."/>
            <person name="Korb J."/>
            <person name="Bornberg-Bauer E."/>
        </authorList>
    </citation>
    <scope>NUCLEOTIDE SEQUENCE [LARGE SCALE GENOMIC DNA]</scope>
    <source>
        <tissue evidence="10">Whole body</tissue>
    </source>
</reference>
<comment type="similarity">
    <text evidence="6">Belongs to the snail C2H2-type zinc-finger protein family.</text>
</comment>
<keyword evidence="3 7" id="KW-0863">Zinc-finger</keyword>
<evidence type="ECO:0000313" key="11">
    <source>
        <dbReference type="Proteomes" id="UP000235965"/>
    </source>
</evidence>
<dbReference type="GO" id="GO:0005634">
    <property type="term" value="C:nucleus"/>
    <property type="evidence" value="ECO:0007669"/>
    <property type="project" value="UniProtKB-SubCell"/>
</dbReference>
<dbReference type="GO" id="GO:0008270">
    <property type="term" value="F:zinc ion binding"/>
    <property type="evidence" value="ECO:0007669"/>
    <property type="project" value="UniProtKB-KW"/>
</dbReference>
<dbReference type="InterPro" id="IPR036236">
    <property type="entry name" value="Znf_C2H2_sf"/>
</dbReference>
<gene>
    <name evidence="10" type="ORF">B7P43_G11606</name>
</gene>
<dbReference type="Pfam" id="PF13912">
    <property type="entry name" value="zf-C2H2_6"/>
    <property type="match status" value="1"/>
</dbReference>
<dbReference type="Gene3D" id="3.30.160.60">
    <property type="entry name" value="Classic Zinc Finger"/>
    <property type="match status" value="7"/>
</dbReference>
<dbReference type="AlphaFoldDB" id="A0A2J7RBT7"/>